<dbReference type="Pfam" id="PF13589">
    <property type="entry name" value="HATPase_c_3"/>
    <property type="match status" value="1"/>
</dbReference>
<evidence type="ECO:0000256" key="10">
    <source>
        <dbReference type="ARBA" id="ARBA00080411"/>
    </source>
</evidence>
<evidence type="ECO:0000313" key="12">
    <source>
        <dbReference type="EMBL" id="TGE19638.1"/>
    </source>
</evidence>
<evidence type="ECO:0000256" key="5">
    <source>
        <dbReference type="ARBA" id="ARBA00023016"/>
    </source>
</evidence>
<reference evidence="12 13" key="1">
    <citation type="submission" date="2019-04" db="EMBL/GenBank/DDBJ databases">
        <authorList>
            <person name="Feng G."/>
            <person name="Zhang J."/>
            <person name="Zhu H."/>
        </authorList>
    </citation>
    <scope>NUCLEOTIDE SEQUENCE [LARGE SCALE GENOMIC DNA]</scope>
    <source>
        <strain evidence="12 13">JCM 17223</strain>
    </source>
</reference>
<dbReference type="SUPFAM" id="SSF110942">
    <property type="entry name" value="HSP90 C-terminal domain"/>
    <property type="match status" value="1"/>
</dbReference>
<dbReference type="NCBIfam" id="NF003555">
    <property type="entry name" value="PRK05218.1"/>
    <property type="match status" value="1"/>
</dbReference>
<dbReference type="GO" id="GO:0051082">
    <property type="term" value="F:unfolded protein binding"/>
    <property type="evidence" value="ECO:0007669"/>
    <property type="project" value="InterPro"/>
</dbReference>
<dbReference type="FunFam" id="3.30.565.10:FF:000076">
    <property type="entry name" value="Molecular chaperone HtpG"/>
    <property type="match status" value="1"/>
</dbReference>
<feature type="binding site" evidence="11">
    <location>
        <position position="318"/>
    </location>
    <ligand>
        <name>ATP</name>
        <dbReference type="ChEBI" id="CHEBI:30616"/>
    </ligand>
</feature>
<keyword evidence="13" id="KW-1185">Reference proteome</keyword>
<dbReference type="GO" id="GO:0005524">
    <property type="term" value="F:ATP binding"/>
    <property type="evidence" value="ECO:0007669"/>
    <property type="project" value="UniProtKB-KW"/>
</dbReference>
<dbReference type="PANTHER" id="PTHR11528">
    <property type="entry name" value="HEAT SHOCK PROTEIN 90 FAMILY MEMBER"/>
    <property type="match status" value="1"/>
</dbReference>
<dbReference type="InterPro" id="IPR019805">
    <property type="entry name" value="Heat_shock_protein_90_CS"/>
</dbReference>
<dbReference type="FunFam" id="3.30.230.80:FF:000008">
    <property type="entry name" value="Molecular chaperone HtpG"/>
    <property type="match status" value="1"/>
</dbReference>
<dbReference type="Pfam" id="PF00183">
    <property type="entry name" value="HSP90"/>
    <property type="match status" value="1"/>
</dbReference>
<evidence type="ECO:0000256" key="7">
    <source>
        <dbReference type="ARBA" id="ARBA00067988"/>
    </source>
</evidence>
<dbReference type="Gene3D" id="3.30.565.10">
    <property type="entry name" value="Histidine kinase-like ATPase, C-terminal domain"/>
    <property type="match status" value="1"/>
</dbReference>
<feature type="binding site" evidence="11">
    <location>
        <position position="171"/>
    </location>
    <ligand>
        <name>ATP</name>
        <dbReference type="ChEBI" id="CHEBI:30616"/>
    </ligand>
</feature>
<protein>
    <recommendedName>
        <fullName evidence="8">Chaperone protein HtpG</fullName>
    </recommendedName>
    <alternativeName>
        <fullName evidence="7">Chaperone protein htpG</fullName>
    </alternativeName>
    <alternativeName>
        <fullName evidence="9 10">Heat shock protein HtpG</fullName>
    </alternativeName>
</protein>
<dbReference type="InterPro" id="IPR037196">
    <property type="entry name" value="HSP90_C"/>
</dbReference>
<feature type="binding site" evidence="11">
    <location>
        <begin position="97"/>
        <end position="98"/>
    </location>
    <ligand>
        <name>ATP</name>
        <dbReference type="ChEBI" id="CHEBI:30616"/>
    </ligand>
</feature>
<feature type="binding site" evidence="11">
    <location>
        <begin position="120"/>
        <end position="125"/>
    </location>
    <ligand>
        <name>ATP</name>
        <dbReference type="ChEBI" id="CHEBI:30616"/>
    </ligand>
</feature>
<dbReference type="SUPFAM" id="SSF55874">
    <property type="entry name" value="ATPase domain of HSP90 chaperone/DNA topoisomerase II/histidine kinase"/>
    <property type="match status" value="1"/>
</dbReference>
<keyword evidence="5" id="KW-0346">Stress response</keyword>
<feature type="binding site" evidence="11">
    <location>
        <position position="36"/>
    </location>
    <ligand>
        <name>ATP</name>
        <dbReference type="ChEBI" id="CHEBI:30616"/>
    </ligand>
</feature>
<feature type="binding site" evidence="11">
    <location>
        <position position="82"/>
    </location>
    <ligand>
        <name>ATP</name>
        <dbReference type="ChEBI" id="CHEBI:30616"/>
    </ligand>
</feature>
<dbReference type="SUPFAM" id="SSF54211">
    <property type="entry name" value="Ribosomal protein S5 domain 2-like"/>
    <property type="match status" value="1"/>
</dbReference>
<dbReference type="OrthoDB" id="9802640at2"/>
<evidence type="ECO:0000313" key="13">
    <source>
        <dbReference type="Proteomes" id="UP000297739"/>
    </source>
</evidence>
<dbReference type="Gene3D" id="1.20.120.790">
    <property type="entry name" value="Heat shock protein 90, C-terminal domain"/>
    <property type="match status" value="1"/>
</dbReference>
<proteinExistence type="inferred from homology"/>
<name>A0A4Z0PPU1_9BACT</name>
<dbReference type="Gene3D" id="3.40.50.11260">
    <property type="match status" value="1"/>
</dbReference>
<dbReference type="InterPro" id="IPR020568">
    <property type="entry name" value="Ribosomal_Su5_D2-typ_SF"/>
</dbReference>
<dbReference type="AlphaFoldDB" id="A0A4Z0PPU1"/>
<gene>
    <name evidence="12" type="primary">htpG</name>
    <name evidence="12" type="ORF">E5J99_02450</name>
</gene>
<feature type="binding site" evidence="11">
    <location>
        <position position="32"/>
    </location>
    <ligand>
        <name>ATP</name>
        <dbReference type="ChEBI" id="CHEBI:30616"/>
    </ligand>
</feature>
<dbReference type="Proteomes" id="UP000297739">
    <property type="component" value="Unassembled WGS sequence"/>
</dbReference>
<evidence type="ECO:0000256" key="2">
    <source>
        <dbReference type="ARBA" id="ARBA00022490"/>
    </source>
</evidence>
<evidence type="ECO:0000256" key="3">
    <source>
        <dbReference type="ARBA" id="ARBA00022741"/>
    </source>
</evidence>
<accession>A0A4Z0PPU1</accession>
<evidence type="ECO:0000256" key="1">
    <source>
        <dbReference type="ARBA" id="ARBA00008239"/>
    </source>
</evidence>
<dbReference type="GO" id="GO:0016887">
    <property type="term" value="F:ATP hydrolysis activity"/>
    <property type="evidence" value="ECO:0007669"/>
    <property type="project" value="InterPro"/>
</dbReference>
<dbReference type="Gene3D" id="3.30.230.80">
    <property type="match status" value="1"/>
</dbReference>
<evidence type="ECO:0000256" key="4">
    <source>
        <dbReference type="ARBA" id="ARBA00022840"/>
    </source>
</evidence>
<evidence type="ECO:0000256" key="11">
    <source>
        <dbReference type="PIRSR" id="PIRSR002583-1"/>
    </source>
</evidence>
<organism evidence="12 13">
    <name type="scientific">Hymenobacter elongatus</name>
    <dbReference type="NCBI Taxonomy" id="877208"/>
    <lineage>
        <taxon>Bacteria</taxon>
        <taxon>Pseudomonadati</taxon>
        <taxon>Bacteroidota</taxon>
        <taxon>Cytophagia</taxon>
        <taxon>Cytophagales</taxon>
        <taxon>Hymenobacteraceae</taxon>
        <taxon>Hymenobacter</taxon>
    </lineage>
</organism>
<comment type="caution">
    <text evidence="12">The sequence shown here is derived from an EMBL/GenBank/DDBJ whole genome shotgun (WGS) entry which is preliminary data.</text>
</comment>
<dbReference type="PRINTS" id="PR00775">
    <property type="entry name" value="HEATSHOCK90"/>
</dbReference>
<dbReference type="EMBL" id="SRLD01000003">
    <property type="protein sequence ID" value="TGE19638.1"/>
    <property type="molecule type" value="Genomic_DNA"/>
</dbReference>
<keyword evidence="6" id="KW-0143">Chaperone</keyword>
<dbReference type="CDD" id="cd16927">
    <property type="entry name" value="HATPase_Hsp90-like"/>
    <property type="match status" value="1"/>
</dbReference>
<dbReference type="PROSITE" id="PS00298">
    <property type="entry name" value="HSP90"/>
    <property type="match status" value="1"/>
</dbReference>
<dbReference type="InterPro" id="IPR036890">
    <property type="entry name" value="HATPase_C_sf"/>
</dbReference>
<dbReference type="InterPro" id="IPR001404">
    <property type="entry name" value="Hsp90_fam"/>
</dbReference>
<dbReference type="PIRSF" id="PIRSF002583">
    <property type="entry name" value="Hsp90"/>
    <property type="match status" value="1"/>
</dbReference>
<dbReference type="RefSeq" id="WP_135496127.1">
    <property type="nucleotide sequence ID" value="NZ_SRLD01000003.1"/>
</dbReference>
<evidence type="ECO:0000256" key="9">
    <source>
        <dbReference type="ARBA" id="ARBA00079544"/>
    </source>
</evidence>
<feature type="binding site" evidence="11">
    <location>
        <position position="77"/>
    </location>
    <ligand>
        <name>ATP</name>
        <dbReference type="ChEBI" id="CHEBI:30616"/>
    </ligand>
</feature>
<keyword evidence="4 11" id="KW-0067">ATP-binding</keyword>
<evidence type="ECO:0000256" key="8">
    <source>
        <dbReference type="ARBA" id="ARBA00070675"/>
    </source>
</evidence>
<keyword evidence="2" id="KW-0963">Cytoplasm</keyword>
<keyword evidence="3 11" id="KW-0547">Nucleotide-binding</keyword>
<comment type="similarity">
    <text evidence="1">Belongs to the heat shock protein 90 family.</text>
</comment>
<sequence>MQEKGNISIHTENIFPIIKKFLYSDHEIFLRELVSNAVDATQKLKSLGQLGEFKGELGELKVKVSVDKEARTITISDRGLGMTAEEIKKYINQIAFSGATEFVEKYKEKDAAAKDQIIGQFGLGFYSAFMVADNVEIFSKSYKEETEGAHWICDGSTEFTLETTDKTDRGTDVVLHVAADSDEFLEPARLRTILTKYCKFLPIEIEFEDAVINQTQPIWVKQPSELTDEDYTTFYQELYPFSEPPLFWIHLNVDYPFNLTGILYFPKVKDELQFQRNKIQLYSRQVFITDEVKDVVPEFLMLLHGVIDSPDIPLNVSRSFLQADAAVKKINTYITKKVADKLAELFRKDRSGFEEKWSDIGMFVKYGMLSADDKFYDKAKDFVLVQNTAGKYFTLSEYQEFVQANQKDKAEQTVVLYTTDAEAQHSFVQAALDRGYDVLKLDTVLDSHFIGQLEQKLEKVTFKRVDADTIGKLIEKDETIESVLSDDDKTKLQELFAKAIGNEHMHVQVEALSPQDAPVIITVPEFMRRMKDMQRAGGGGGMQMFGSLPDSYTVSVNANHPVAQRVLSATDEASHQLARQAFDLALLAQGMLKGEALTAFVKRSADLLTA</sequence>
<dbReference type="GO" id="GO:0140662">
    <property type="term" value="F:ATP-dependent protein folding chaperone"/>
    <property type="evidence" value="ECO:0007669"/>
    <property type="project" value="InterPro"/>
</dbReference>
<dbReference type="InterPro" id="IPR020575">
    <property type="entry name" value="Hsp90_N"/>
</dbReference>
<evidence type="ECO:0000256" key="6">
    <source>
        <dbReference type="ARBA" id="ARBA00023186"/>
    </source>
</evidence>